<evidence type="ECO:0000313" key="2">
    <source>
        <dbReference type="Proteomes" id="UP000281332"/>
    </source>
</evidence>
<accession>A0A3N4PPQ6</accession>
<comment type="caution">
    <text evidence="1">The sequence shown here is derived from an EMBL/GenBank/DDBJ whole genome shotgun (WGS) entry which is preliminary data.</text>
</comment>
<name>A0A3N4PPQ6_9GAMM</name>
<sequence>MGSLCCAALDKKARQADNVVISFSSLLFSANQNIPPPVCMERYLFSIPAPGVCIIFTQPGLSLFSGGVIVCIHNEKARYSDVSI</sequence>
<dbReference type="Proteomes" id="UP000281332">
    <property type="component" value="Unassembled WGS sequence"/>
</dbReference>
<protein>
    <submittedName>
        <fullName evidence="1">Uncharacterized protein</fullName>
    </submittedName>
</protein>
<reference evidence="1 2" key="1">
    <citation type="submission" date="2018-11" db="EMBL/GenBank/DDBJ databases">
        <title>Whole genome sequencing of Pantoea sp. RIT388.</title>
        <authorList>
            <person name="Gan H.M."/>
            <person name="Hudson A.O."/>
        </authorList>
    </citation>
    <scope>NUCLEOTIDE SEQUENCE [LARGE SCALE GENOMIC DNA]</scope>
    <source>
        <strain evidence="1 2">RIT388</strain>
    </source>
</reference>
<evidence type="ECO:0000313" key="1">
    <source>
        <dbReference type="EMBL" id="RPE01514.1"/>
    </source>
</evidence>
<gene>
    <name evidence="1" type="ORF">BBB56_09525</name>
</gene>
<keyword evidence="2" id="KW-1185">Reference proteome</keyword>
<dbReference type="AlphaFoldDB" id="A0A3N4PPQ6"/>
<organism evidence="1 2">
    <name type="scientific">Candidatus Pantoea deserta</name>
    <dbReference type="NCBI Taxonomy" id="1869313"/>
    <lineage>
        <taxon>Bacteria</taxon>
        <taxon>Pseudomonadati</taxon>
        <taxon>Pseudomonadota</taxon>
        <taxon>Gammaproteobacteria</taxon>
        <taxon>Enterobacterales</taxon>
        <taxon>Erwiniaceae</taxon>
        <taxon>Pantoea</taxon>
    </lineage>
</organism>
<proteinExistence type="predicted"/>
<dbReference type="EMBL" id="RMVG01000005">
    <property type="protein sequence ID" value="RPE01514.1"/>
    <property type="molecule type" value="Genomic_DNA"/>
</dbReference>